<accession>A0ACC1HCX6</accession>
<keyword evidence="2" id="KW-1185">Reference proteome</keyword>
<feature type="non-terminal residue" evidence="1">
    <location>
        <position position="86"/>
    </location>
</feature>
<proteinExistence type="predicted"/>
<dbReference type="EMBL" id="JAMZIH010007589">
    <property type="protein sequence ID" value="KAJ1672953.1"/>
    <property type="molecule type" value="Genomic_DNA"/>
</dbReference>
<organism evidence="1 2">
    <name type="scientific">Spiromyces aspiralis</name>
    <dbReference type="NCBI Taxonomy" id="68401"/>
    <lineage>
        <taxon>Eukaryota</taxon>
        <taxon>Fungi</taxon>
        <taxon>Fungi incertae sedis</taxon>
        <taxon>Zoopagomycota</taxon>
        <taxon>Kickxellomycotina</taxon>
        <taxon>Kickxellomycetes</taxon>
        <taxon>Kickxellales</taxon>
        <taxon>Kickxellaceae</taxon>
        <taxon>Spiromyces</taxon>
    </lineage>
</organism>
<protein>
    <submittedName>
        <fullName evidence="1">Uncharacterized protein</fullName>
    </submittedName>
</protein>
<sequence length="86" mass="9552">MKHCKMLTRLASDLRKTLVERKEPGCQGSLEGPNEDESSSDLELNDNSGDDSDNDSDVDSDNGSDPFERRIEHCERISAELLGVLE</sequence>
<dbReference type="Proteomes" id="UP001145114">
    <property type="component" value="Unassembled WGS sequence"/>
</dbReference>
<evidence type="ECO:0000313" key="2">
    <source>
        <dbReference type="Proteomes" id="UP001145114"/>
    </source>
</evidence>
<reference evidence="1" key="1">
    <citation type="submission" date="2022-06" db="EMBL/GenBank/DDBJ databases">
        <title>Phylogenomic reconstructions and comparative analyses of Kickxellomycotina fungi.</title>
        <authorList>
            <person name="Reynolds N.K."/>
            <person name="Stajich J.E."/>
            <person name="Barry K."/>
            <person name="Grigoriev I.V."/>
            <person name="Crous P."/>
            <person name="Smith M.E."/>
        </authorList>
    </citation>
    <scope>NUCLEOTIDE SEQUENCE</scope>
    <source>
        <strain evidence="1">RSA 2271</strain>
    </source>
</reference>
<name>A0ACC1HCX6_9FUNG</name>
<comment type="caution">
    <text evidence="1">The sequence shown here is derived from an EMBL/GenBank/DDBJ whole genome shotgun (WGS) entry which is preliminary data.</text>
</comment>
<gene>
    <name evidence="1" type="ORF">EV182_006170</name>
</gene>
<evidence type="ECO:0000313" key="1">
    <source>
        <dbReference type="EMBL" id="KAJ1672953.1"/>
    </source>
</evidence>